<keyword evidence="3" id="KW-1185">Reference proteome</keyword>
<reference evidence="2 3" key="1">
    <citation type="submission" date="2023-01" db="EMBL/GenBank/DDBJ databases">
        <authorList>
            <person name="Whitehead M."/>
        </authorList>
    </citation>
    <scope>NUCLEOTIDE SEQUENCE [LARGE SCALE GENOMIC DNA]</scope>
</reference>
<protein>
    <recommendedName>
        <fullName evidence="4">Secreted protein</fullName>
    </recommendedName>
</protein>
<organism evidence="2 3">
    <name type="scientific">Macrosiphum euphorbiae</name>
    <name type="common">potato aphid</name>
    <dbReference type="NCBI Taxonomy" id="13131"/>
    <lineage>
        <taxon>Eukaryota</taxon>
        <taxon>Metazoa</taxon>
        <taxon>Ecdysozoa</taxon>
        <taxon>Arthropoda</taxon>
        <taxon>Hexapoda</taxon>
        <taxon>Insecta</taxon>
        <taxon>Pterygota</taxon>
        <taxon>Neoptera</taxon>
        <taxon>Paraneoptera</taxon>
        <taxon>Hemiptera</taxon>
        <taxon>Sternorrhyncha</taxon>
        <taxon>Aphidomorpha</taxon>
        <taxon>Aphidoidea</taxon>
        <taxon>Aphididae</taxon>
        <taxon>Macrosiphini</taxon>
        <taxon>Macrosiphum</taxon>
    </lineage>
</organism>
<evidence type="ECO:0008006" key="4">
    <source>
        <dbReference type="Google" id="ProtNLM"/>
    </source>
</evidence>
<gene>
    <name evidence="2" type="ORF">MEUPH1_LOCUS19290</name>
</gene>
<proteinExistence type="predicted"/>
<sequence length="69" mass="7577">MIGKGRYSISIALHSLLFFCFSTIMNGSCLCQLSACLAPLLPSISRLVTGNTLPVSQEHHPCKRIVSQW</sequence>
<evidence type="ECO:0000313" key="2">
    <source>
        <dbReference type="EMBL" id="CAI6364468.1"/>
    </source>
</evidence>
<evidence type="ECO:0000256" key="1">
    <source>
        <dbReference type="SAM" id="SignalP"/>
    </source>
</evidence>
<feature type="chain" id="PRO_5043908946" description="Secreted protein" evidence="1">
    <location>
        <begin position="28"/>
        <end position="69"/>
    </location>
</feature>
<evidence type="ECO:0000313" key="3">
    <source>
        <dbReference type="Proteomes" id="UP001160148"/>
    </source>
</evidence>
<dbReference type="Proteomes" id="UP001160148">
    <property type="component" value="Unassembled WGS sequence"/>
</dbReference>
<accession>A0AAV0X999</accession>
<dbReference type="AlphaFoldDB" id="A0AAV0X999"/>
<keyword evidence="1" id="KW-0732">Signal</keyword>
<feature type="signal peptide" evidence="1">
    <location>
        <begin position="1"/>
        <end position="27"/>
    </location>
</feature>
<name>A0AAV0X999_9HEMI</name>
<comment type="caution">
    <text evidence="2">The sequence shown here is derived from an EMBL/GenBank/DDBJ whole genome shotgun (WGS) entry which is preliminary data.</text>
</comment>
<dbReference type="EMBL" id="CARXXK010000004">
    <property type="protein sequence ID" value="CAI6364468.1"/>
    <property type="molecule type" value="Genomic_DNA"/>
</dbReference>